<proteinExistence type="predicted"/>
<organism evidence="4 6">
    <name type="scientific">Cucumis melo var. makuwa</name>
    <name type="common">Oriental melon</name>
    <dbReference type="NCBI Taxonomy" id="1194695"/>
    <lineage>
        <taxon>Eukaryota</taxon>
        <taxon>Viridiplantae</taxon>
        <taxon>Streptophyta</taxon>
        <taxon>Embryophyta</taxon>
        <taxon>Tracheophyta</taxon>
        <taxon>Spermatophyta</taxon>
        <taxon>Magnoliopsida</taxon>
        <taxon>eudicotyledons</taxon>
        <taxon>Gunneridae</taxon>
        <taxon>Pentapetalae</taxon>
        <taxon>rosids</taxon>
        <taxon>fabids</taxon>
        <taxon>Cucurbitales</taxon>
        <taxon>Cucurbitaceae</taxon>
        <taxon>Benincaseae</taxon>
        <taxon>Cucumis</taxon>
    </lineage>
</organism>
<feature type="domain" description="Retrotransposon Copia-like N-terminal" evidence="2">
    <location>
        <begin position="54"/>
        <end position="99"/>
    </location>
</feature>
<dbReference type="Proteomes" id="UP000321393">
    <property type="component" value="Unassembled WGS sequence"/>
</dbReference>
<feature type="compositionally biased region" description="Low complexity" evidence="1">
    <location>
        <begin position="1"/>
        <end position="10"/>
    </location>
</feature>
<evidence type="ECO:0000313" key="6">
    <source>
        <dbReference type="Proteomes" id="UP000321947"/>
    </source>
</evidence>
<feature type="region of interest" description="Disordered" evidence="1">
    <location>
        <begin position="1"/>
        <end position="38"/>
    </location>
</feature>
<dbReference type="InterPro" id="IPR029472">
    <property type="entry name" value="Copia-like_N"/>
</dbReference>
<comment type="caution">
    <text evidence="4">The sequence shown here is derived from an EMBL/GenBank/DDBJ whole genome shotgun (WGS) entry which is preliminary data.</text>
</comment>
<evidence type="ECO:0000313" key="3">
    <source>
        <dbReference type="EMBL" id="KAA0040668.1"/>
    </source>
</evidence>
<evidence type="ECO:0000313" key="5">
    <source>
        <dbReference type="Proteomes" id="UP000321393"/>
    </source>
</evidence>
<dbReference type="Proteomes" id="UP000321947">
    <property type="component" value="Unassembled WGS sequence"/>
</dbReference>
<protein>
    <recommendedName>
        <fullName evidence="2">Retrotransposon Copia-like N-terminal domain-containing protein</fullName>
    </recommendedName>
</protein>
<feature type="compositionally biased region" description="Low complexity" evidence="1">
    <location>
        <begin position="25"/>
        <end position="38"/>
    </location>
</feature>
<evidence type="ECO:0000313" key="4">
    <source>
        <dbReference type="EMBL" id="TYK08753.1"/>
    </source>
</evidence>
<gene>
    <name evidence="4" type="ORF">E5676_scaffold534G00010</name>
    <name evidence="3" type="ORF">E6C27_scaffold540G00030</name>
</gene>
<accession>A0A5D3CA73</accession>
<reference evidence="5 6" key="1">
    <citation type="submission" date="2019-08" db="EMBL/GenBank/DDBJ databases">
        <title>Draft genome sequences of two oriental melons (Cucumis melo L. var makuwa).</title>
        <authorList>
            <person name="Kwon S.-Y."/>
        </authorList>
    </citation>
    <scope>NUCLEOTIDE SEQUENCE [LARGE SCALE GENOMIC DNA]</scope>
    <source>
        <strain evidence="6">cv. Chang Bougi</strain>
        <strain evidence="5">cv. SW 3</strain>
        <tissue evidence="4">Leaf</tissue>
    </source>
</reference>
<name>A0A5D3CA73_CUCMM</name>
<sequence>MSSNPNIQIPKDPPQPPVVFPMIPPSSSTNNPPNTSCNTQHEQYALSNKPYTLHHSDTSNLVLVTEPLTDDNYVTWSYSIVLALSIQKKLKFIDGSTTKLVGELLPLWITNNNVVIVLILNTISKGISSSILFTESARAIWINLQDCFQKRNGPQIFKLKLDLLTHMQDQEFMRPRFKKGNPVEEERCQEVE</sequence>
<dbReference type="Pfam" id="PF14244">
    <property type="entry name" value="Retrotran_gag_3"/>
    <property type="match status" value="1"/>
</dbReference>
<dbReference type="OrthoDB" id="5544992at2759"/>
<evidence type="ECO:0000256" key="1">
    <source>
        <dbReference type="SAM" id="MobiDB-lite"/>
    </source>
</evidence>
<dbReference type="PANTHER" id="PTHR37610:SF81">
    <property type="entry name" value="RETROTRANSPOSON COPIA-LIKE N-TERMINAL DOMAIN-CONTAINING PROTEIN"/>
    <property type="match status" value="1"/>
</dbReference>
<dbReference type="PANTHER" id="PTHR37610">
    <property type="entry name" value="CCHC-TYPE DOMAIN-CONTAINING PROTEIN"/>
    <property type="match status" value="1"/>
</dbReference>
<dbReference type="AlphaFoldDB" id="A0A5D3CA73"/>
<evidence type="ECO:0000259" key="2">
    <source>
        <dbReference type="Pfam" id="PF14244"/>
    </source>
</evidence>
<dbReference type="EMBL" id="SSTE01017176">
    <property type="protein sequence ID" value="KAA0040668.1"/>
    <property type="molecule type" value="Genomic_DNA"/>
</dbReference>
<dbReference type="EMBL" id="SSTD01012353">
    <property type="protein sequence ID" value="TYK08753.1"/>
    <property type="molecule type" value="Genomic_DNA"/>
</dbReference>
<feature type="compositionally biased region" description="Pro residues" evidence="1">
    <location>
        <begin position="11"/>
        <end position="24"/>
    </location>
</feature>